<evidence type="ECO:0000313" key="4">
    <source>
        <dbReference type="EMBL" id="EKU88467.1"/>
    </source>
</evidence>
<dbReference type="InterPro" id="IPR010998">
    <property type="entry name" value="Integrase_recombinase_N"/>
</dbReference>
<dbReference type="CDD" id="cd01185">
    <property type="entry name" value="INTN1_C_like"/>
    <property type="match status" value="1"/>
</dbReference>
<dbReference type="Gene3D" id="1.10.443.10">
    <property type="entry name" value="Intergrase catalytic core"/>
    <property type="match status" value="1"/>
</dbReference>
<reference evidence="4 5" key="1">
    <citation type="submission" date="2012-09" db="EMBL/GenBank/DDBJ databases">
        <title>The Genome Sequence of Bacteroides oleiciplenus YIT 12058.</title>
        <authorList>
            <consortium name="The Broad Institute Genome Sequencing Platform"/>
            <person name="Earl A."/>
            <person name="Ward D."/>
            <person name="Feldgarden M."/>
            <person name="Gevers D."/>
            <person name="Morotomi M."/>
            <person name="Walker B."/>
            <person name="Young S.K."/>
            <person name="Zeng Q."/>
            <person name="Gargeya S."/>
            <person name="Fitzgerald M."/>
            <person name="Haas B."/>
            <person name="Abouelleil A."/>
            <person name="Alvarado L."/>
            <person name="Arachchi H.M."/>
            <person name="Berlin A.M."/>
            <person name="Chapman S.B."/>
            <person name="Goldberg J."/>
            <person name="Griggs A."/>
            <person name="Gujja S."/>
            <person name="Hansen M."/>
            <person name="Howarth C."/>
            <person name="Imamovic A."/>
            <person name="Larimer J."/>
            <person name="McCowen C."/>
            <person name="Montmayeur A."/>
            <person name="Murphy C."/>
            <person name="Neiman D."/>
            <person name="Pearson M."/>
            <person name="Priest M."/>
            <person name="Roberts A."/>
            <person name="Saif S."/>
            <person name="Shea T."/>
            <person name="Sisk P."/>
            <person name="Sykes S."/>
            <person name="Wortman J."/>
            <person name="Nusbaum C."/>
            <person name="Birren B."/>
        </authorList>
    </citation>
    <scope>NUCLEOTIDE SEQUENCE [LARGE SCALE GENOMIC DNA]</scope>
    <source>
        <strain evidence="4 5">YIT 12058</strain>
    </source>
</reference>
<evidence type="ECO:0000259" key="3">
    <source>
        <dbReference type="PROSITE" id="PS51898"/>
    </source>
</evidence>
<feature type="domain" description="Tyr recombinase" evidence="3">
    <location>
        <begin position="216"/>
        <end position="412"/>
    </location>
</feature>
<keyword evidence="5" id="KW-1185">Reference proteome</keyword>
<dbReference type="Pfam" id="PF13102">
    <property type="entry name" value="Phage_int_SAM_5"/>
    <property type="match status" value="1"/>
</dbReference>
<dbReference type="STRING" id="742727.HMPREF9447_04307"/>
<dbReference type="InterPro" id="IPR011010">
    <property type="entry name" value="DNA_brk_join_enz"/>
</dbReference>
<dbReference type="AlphaFoldDB" id="K9EC13"/>
<dbReference type="Pfam" id="PF00589">
    <property type="entry name" value="Phage_integrase"/>
    <property type="match status" value="1"/>
</dbReference>
<sequence length="414" mass="48250">MAKMKITLFKSNIRKDGSCPVCLRVAKGNKTKYIDLQLSAVEGQWNEEASRFKSDKRVNPNHENYNALLNHYEVRKDAILRKFTEERVDWTLNQFEEEFLGMSKQGKVYDYFIKQVENLKATKHIGNGKVYERTLHMLGKYDAKIKERLFSELDVKYISWFNLEMEKDGCCGNTRKYYLKTLRAVINKAIKEREASSSTYPFGKGGFEINRLAEETAKRYLLPQDLELIKNSPQQNPTLELSRRLFLFSYYCFGMSFVDEAMLKNSNIEMLETGEHIIYKRQKTQNAKDAKPIKIPVTPAIKEQLEWFKVNTILVGGYLLPIVTRDYEGEQLYDHIRSRYKRINDGLKQLGKLLHIRMNLTTYVSRHTMAMTLQGNEVPREIISQALGHRNLTTTNVYLDSFSTSVLDRVAKIL</sequence>
<dbReference type="GO" id="GO:0006310">
    <property type="term" value="P:DNA recombination"/>
    <property type="evidence" value="ECO:0007669"/>
    <property type="project" value="UniProtKB-KW"/>
</dbReference>
<keyword evidence="2" id="KW-0233">DNA recombination</keyword>
<dbReference type="InterPro" id="IPR013762">
    <property type="entry name" value="Integrase-like_cat_sf"/>
</dbReference>
<dbReference type="Gene3D" id="1.10.150.130">
    <property type="match status" value="1"/>
</dbReference>
<dbReference type="OrthoDB" id="1094492at2"/>
<evidence type="ECO:0000313" key="5">
    <source>
        <dbReference type="Proteomes" id="UP000009872"/>
    </source>
</evidence>
<dbReference type="SUPFAM" id="SSF56349">
    <property type="entry name" value="DNA breaking-rejoining enzymes"/>
    <property type="match status" value="1"/>
</dbReference>
<name>K9EC13_9BACE</name>
<organism evidence="4 5">
    <name type="scientific">Bacteroides oleiciplenus YIT 12058</name>
    <dbReference type="NCBI Taxonomy" id="742727"/>
    <lineage>
        <taxon>Bacteria</taxon>
        <taxon>Pseudomonadati</taxon>
        <taxon>Bacteroidota</taxon>
        <taxon>Bacteroidia</taxon>
        <taxon>Bacteroidales</taxon>
        <taxon>Bacteroidaceae</taxon>
        <taxon>Bacteroides</taxon>
    </lineage>
</organism>
<protein>
    <recommendedName>
        <fullName evidence="3">Tyr recombinase domain-containing protein</fullName>
    </recommendedName>
</protein>
<dbReference type="InterPro" id="IPR002104">
    <property type="entry name" value="Integrase_catalytic"/>
</dbReference>
<dbReference type="PATRIC" id="fig|742727.4.peg.4394"/>
<dbReference type="RefSeq" id="WP_009131824.1">
    <property type="nucleotide sequence ID" value="NZ_JH992944.1"/>
</dbReference>
<comment type="caution">
    <text evidence="4">The sequence shown here is derived from an EMBL/GenBank/DDBJ whole genome shotgun (WGS) entry which is preliminary data.</text>
</comment>
<dbReference type="InterPro" id="IPR035386">
    <property type="entry name" value="Arm-DNA-bind_5"/>
</dbReference>
<dbReference type="InterPro" id="IPR025269">
    <property type="entry name" value="SAM-like_dom"/>
</dbReference>
<keyword evidence="1" id="KW-0238">DNA-binding</keyword>
<dbReference type="HOGENOM" id="CLU_033139_0_1_10"/>
<evidence type="ECO:0000256" key="2">
    <source>
        <dbReference type="ARBA" id="ARBA00023172"/>
    </source>
</evidence>
<gene>
    <name evidence="4" type="ORF">HMPREF9447_04307</name>
</gene>
<evidence type="ECO:0000256" key="1">
    <source>
        <dbReference type="ARBA" id="ARBA00023125"/>
    </source>
</evidence>
<accession>K9EC13</accession>
<dbReference type="GO" id="GO:0003677">
    <property type="term" value="F:DNA binding"/>
    <property type="evidence" value="ECO:0007669"/>
    <property type="project" value="UniProtKB-KW"/>
</dbReference>
<proteinExistence type="predicted"/>
<dbReference type="eggNOG" id="COG0582">
    <property type="taxonomic scope" value="Bacteria"/>
</dbReference>
<dbReference type="GO" id="GO:0015074">
    <property type="term" value="P:DNA integration"/>
    <property type="evidence" value="ECO:0007669"/>
    <property type="project" value="InterPro"/>
</dbReference>
<dbReference type="PROSITE" id="PS51898">
    <property type="entry name" value="TYR_RECOMBINASE"/>
    <property type="match status" value="1"/>
</dbReference>
<dbReference type="Proteomes" id="UP000009872">
    <property type="component" value="Unassembled WGS sequence"/>
</dbReference>
<dbReference type="Pfam" id="PF17293">
    <property type="entry name" value="Arm-DNA-bind_5"/>
    <property type="match status" value="1"/>
</dbReference>
<dbReference type="EMBL" id="ADLF01000020">
    <property type="protein sequence ID" value="EKU88467.1"/>
    <property type="molecule type" value="Genomic_DNA"/>
</dbReference>